<evidence type="ECO:0000259" key="2">
    <source>
        <dbReference type="Pfam" id="PF03527"/>
    </source>
</evidence>
<accession>A0A090V4B7</accession>
<feature type="domain" description="RHS protein conserved region" evidence="2">
    <location>
        <begin position="216"/>
        <end position="253"/>
    </location>
</feature>
<keyword evidence="4" id="KW-1185">Reference proteome</keyword>
<protein>
    <recommendedName>
        <fullName evidence="2">RHS protein conserved region domain-containing protein</fullName>
    </recommendedName>
</protein>
<comment type="caution">
    <text evidence="3">The sequence shown here is derived from an EMBL/GenBank/DDBJ whole genome shotgun (WGS) entry which is preliminary data.</text>
</comment>
<dbReference type="EMBL" id="BBMZ01000014">
    <property type="protein sequence ID" value="GAL58943.1"/>
    <property type="molecule type" value="Genomic_DNA"/>
</dbReference>
<dbReference type="Pfam" id="PF03527">
    <property type="entry name" value="RHS"/>
    <property type="match status" value="1"/>
</dbReference>
<evidence type="ECO:0000313" key="4">
    <source>
        <dbReference type="Proteomes" id="UP000029462"/>
    </source>
</evidence>
<dbReference type="Proteomes" id="UP000029462">
    <property type="component" value="Unassembled WGS sequence"/>
</dbReference>
<comment type="similarity">
    <text evidence="1">Belongs to the RHS family.</text>
</comment>
<name>A0A090V4B7_PSEVU</name>
<reference evidence="3 4" key="1">
    <citation type="submission" date="2014-09" db="EMBL/GenBank/DDBJ databases">
        <title>Whole genome shotgun sequence of Escherichia vulneris NBRC 102420.</title>
        <authorList>
            <person name="Yoshida Y."/>
            <person name="Hosoyama A."/>
            <person name="Tsuchikane K."/>
            <person name="Ohji S."/>
            <person name="Ichikawa N."/>
            <person name="Kimura A."/>
            <person name="Yamazoe A."/>
            <person name="Ezaki T."/>
            <person name="Fujita N."/>
        </authorList>
    </citation>
    <scope>NUCLEOTIDE SEQUENCE [LARGE SCALE GENOMIC DNA]</scope>
    <source>
        <strain evidence="3 4">NBRC 102420</strain>
    </source>
</reference>
<dbReference type="NCBIfam" id="TIGR03696">
    <property type="entry name" value="Rhs_assc_core"/>
    <property type="match status" value="1"/>
</dbReference>
<dbReference type="InterPro" id="IPR050708">
    <property type="entry name" value="T6SS_VgrG/RHS"/>
</dbReference>
<dbReference type="RefSeq" id="WP_042392349.1">
    <property type="nucleotide sequence ID" value="NZ_BBMZ01000014.1"/>
</dbReference>
<dbReference type="PANTHER" id="PTHR32305">
    <property type="match status" value="1"/>
</dbReference>
<evidence type="ECO:0000256" key="1">
    <source>
        <dbReference type="ARBA" id="ARBA00009455"/>
    </source>
</evidence>
<dbReference type="AlphaFoldDB" id="A0A090V4B7"/>
<dbReference type="InterPro" id="IPR001826">
    <property type="entry name" value="RHS"/>
</dbReference>
<sequence length="462" mass="52879">GRLHRRDVFTGSAQRPAPRRWSRRWDYDYRNNPVREERDDDPFSAYHWQYDSAGRLLSQDGTLPGREQWRWDAAGNPLDDIGEKITHNRVTQLNGIRWRYDIHGRTVEKDDGQTRWHYRYDGEHRLTEVTSQPRDRTRPQVTVSFRYDPLGRRISKTSRRTLAGQPHGREVTTRFVWEGFRLLQEIRDEVPLTYVYTDPHSHEPLARIDGVNATDIYWFHNQPSGTPERLTDAEGRVCWEAQNSAWGKLLSEREVQLAGCAQNLRMQGQYLDRETGLHYNLFRYYDPDCGRFTQQDLIGLAGGLNLYQYAPNPLGWVDPWGLSKCSVEKIPITRNSARNLLRNRGLNKQIQHDTINSFEGQIYASRGMPGDIFTITEHTPGSASQVYVTRESAGNTPALRRANLALPPSNSATYEGKVSLTRSQVLLEGKVAPQLQWGADKVGGGWQVVTAGGKYSGATKLL</sequence>
<gene>
    <name evidence="3" type="ORF">EV102420_14_00010</name>
</gene>
<dbReference type="eggNOG" id="COG3209">
    <property type="taxonomic scope" value="Bacteria"/>
</dbReference>
<feature type="non-terminal residue" evidence="3">
    <location>
        <position position="1"/>
    </location>
</feature>
<dbReference type="STRING" id="1115515.EV102420_14_00010"/>
<dbReference type="Gene3D" id="2.180.10.10">
    <property type="entry name" value="RHS repeat-associated core"/>
    <property type="match status" value="1"/>
</dbReference>
<organism evidence="3 4">
    <name type="scientific">Pseudescherichia vulneris NBRC 102420</name>
    <dbReference type="NCBI Taxonomy" id="1115515"/>
    <lineage>
        <taxon>Bacteria</taxon>
        <taxon>Pseudomonadati</taxon>
        <taxon>Pseudomonadota</taxon>
        <taxon>Gammaproteobacteria</taxon>
        <taxon>Enterobacterales</taxon>
        <taxon>Enterobacteriaceae</taxon>
        <taxon>Pseudescherichia</taxon>
    </lineage>
</organism>
<dbReference type="InterPro" id="IPR022385">
    <property type="entry name" value="Rhs_assc_core"/>
</dbReference>
<proteinExistence type="inferred from homology"/>
<dbReference type="PANTHER" id="PTHR32305:SF15">
    <property type="entry name" value="PROTEIN RHSA-RELATED"/>
    <property type="match status" value="1"/>
</dbReference>
<evidence type="ECO:0000313" key="3">
    <source>
        <dbReference type="EMBL" id="GAL58943.1"/>
    </source>
</evidence>